<gene>
    <name evidence="4" type="ORF">KIM322_10680</name>
</gene>
<dbReference type="CDD" id="cd04301">
    <property type="entry name" value="NAT_SF"/>
    <property type="match status" value="1"/>
</dbReference>
<evidence type="ECO:0000256" key="1">
    <source>
        <dbReference type="ARBA" id="ARBA00022679"/>
    </source>
</evidence>
<keyword evidence="1" id="KW-0808">Transferase</keyword>
<keyword evidence="5" id="KW-1185">Reference proteome</keyword>
<proteinExistence type="predicted"/>
<feature type="domain" description="N-acetyltransferase" evidence="3">
    <location>
        <begin position="1"/>
        <end position="134"/>
    </location>
</feature>
<dbReference type="PANTHER" id="PTHR43626:SF4">
    <property type="entry name" value="GCN5-RELATED N-ACETYLTRANSFERASE 2, CHLOROPLASTIC"/>
    <property type="match status" value="1"/>
</dbReference>
<evidence type="ECO:0000259" key="3">
    <source>
        <dbReference type="PROSITE" id="PS51186"/>
    </source>
</evidence>
<evidence type="ECO:0000256" key="2">
    <source>
        <dbReference type="ARBA" id="ARBA00023315"/>
    </source>
</evidence>
<dbReference type="EMBL" id="AP026803">
    <property type="protein sequence ID" value="BDR60807.1"/>
    <property type="molecule type" value="Genomic_DNA"/>
</dbReference>
<dbReference type="PANTHER" id="PTHR43626">
    <property type="entry name" value="ACYL-COA N-ACYLTRANSFERASE"/>
    <property type="match status" value="1"/>
</dbReference>
<organism evidence="4 5">
    <name type="scientific">Lactobacillus xylocopicola</name>
    <dbReference type="NCBI Taxonomy" id="2976676"/>
    <lineage>
        <taxon>Bacteria</taxon>
        <taxon>Bacillati</taxon>
        <taxon>Bacillota</taxon>
        <taxon>Bacilli</taxon>
        <taxon>Lactobacillales</taxon>
        <taxon>Lactobacillaceae</taxon>
        <taxon>Lactobacillus</taxon>
    </lineage>
</organism>
<evidence type="ECO:0000313" key="5">
    <source>
        <dbReference type="Proteomes" id="UP001321741"/>
    </source>
</evidence>
<accession>A0ABN6SNQ2</accession>
<evidence type="ECO:0000313" key="4">
    <source>
        <dbReference type="EMBL" id="BDR60807.1"/>
    </source>
</evidence>
<dbReference type="SUPFAM" id="SSF55729">
    <property type="entry name" value="Acyl-CoA N-acyltransferases (Nat)"/>
    <property type="match status" value="1"/>
</dbReference>
<dbReference type="Proteomes" id="UP001321741">
    <property type="component" value="Chromosome"/>
</dbReference>
<dbReference type="Gene3D" id="3.40.630.30">
    <property type="match status" value="1"/>
</dbReference>
<dbReference type="InterPro" id="IPR016181">
    <property type="entry name" value="Acyl_CoA_acyltransferase"/>
</dbReference>
<reference evidence="4 5" key="1">
    <citation type="journal article" date="2023" name="Microbiol. Spectr.">
        <title>Symbiosis of Carpenter Bees with Uncharacterized Lactic Acid Bacteria Showing NAD Auxotrophy.</title>
        <authorList>
            <person name="Kawasaki S."/>
            <person name="Ozawa K."/>
            <person name="Mori T."/>
            <person name="Yamamoto A."/>
            <person name="Ito M."/>
            <person name="Ohkuma M."/>
            <person name="Sakamoto M."/>
            <person name="Matsutani M."/>
        </authorList>
    </citation>
    <scope>NUCLEOTIDE SEQUENCE [LARGE SCALE GENOMIC DNA]</scope>
    <source>
        <strain evidence="4 5">Kim32-2</strain>
    </source>
</reference>
<dbReference type="InterPro" id="IPR045039">
    <property type="entry name" value="NSI-like"/>
</dbReference>
<dbReference type="InterPro" id="IPR000182">
    <property type="entry name" value="GNAT_dom"/>
</dbReference>
<dbReference type="RefSeq" id="WP_317637049.1">
    <property type="nucleotide sequence ID" value="NZ_AP026803.1"/>
</dbReference>
<dbReference type="PROSITE" id="PS51186">
    <property type="entry name" value="GNAT"/>
    <property type="match status" value="1"/>
</dbReference>
<keyword evidence="2" id="KW-0012">Acyltransferase</keyword>
<name>A0ABN6SNQ2_9LACO</name>
<protein>
    <submittedName>
        <fullName evidence="4">N-acetyltransferase</fullName>
    </submittedName>
</protein>
<sequence length="134" mass="14962">MEYNTSKNIDLDQLIKLYTSVGWTAYTQSPENLSAAVANSLTVITAIDAGQLVGLIRLVGDGLSIIYVQDLLVQPTYQRRGIGTQLLNLAINQYRSVRQKVLLTEEAAETRAFYEKCGFSSCDRGNLVAFYREF</sequence>
<dbReference type="Pfam" id="PF13508">
    <property type="entry name" value="Acetyltransf_7"/>
    <property type="match status" value="1"/>
</dbReference>